<evidence type="ECO:0000313" key="1">
    <source>
        <dbReference type="EMBL" id="XCD29244.1"/>
    </source>
</evidence>
<reference evidence="1" key="1">
    <citation type="submission" date="2024-03" db="EMBL/GenBank/DDBJ databases">
        <title>This phage originates from the Bacteriophage catalogue of the Bacteriophage Competence Centre, Department of Microbiology und Biotechnology, Max Rubner-Institut, Kiel, Germany.</title>
        <authorList>
            <person name="Sprotte S."/>
            <person name="Brinks E."/>
        </authorList>
    </citation>
    <scope>NUCLEOTIDE SEQUENCE</scope>
</reference>
<protein>
    <submittedName>
        <fullName evidence="1">Uncharacterized protein</fullName>
    </submittedName>
</protein>
<dbReference type="EMBL" id="PP554575">
    <property type="protein sequence ID" value="XCD29244.1"/>
    <property type="molecule type" value="Genomic_DNA"/>
</dbReference>
<sequence>MESKDALIFFLFLLTSIPLFYSMQYKVNSGRVWSGNEKTNNRRVYRIYMVTNMITSKWSIKTTRHLCV</sequence>
<accession>A0AAU8BVX0</accession>
<organism evidence="1">
    <name type="scientific">Escherichia phage PMBT16</name>
    <dbReference type="NCBI Taxonomy" id="3137282"/>
    <lineage>
        <taxon>Viruses</taxon>
    </lineage>
</organism>
<name>A0AAU8BVX0_9VIRU</name>
<proteinExistence type="predicted"/>